<dbReference type="PANTHER" id="PTHR16091">
    <property type="entry name" value="TTC17 PROTEIN"/>
    <property type="match status" value="1"/>
</dbReference>
<reference evidence="5" key="1">
    <citation type="submission" date="2021-01" db="EMBL/GenBank/DDBJ databases">
        <title>Caligus Genome Assembly.</title>
        <authorList>
            <person name="Gallardo-Escarate C."/>
        </authorList>
    </citation>
    <scope>NUCLEOTIDE SEQUENCE [LARGE SCALE GENOMIC DNA]</scope>
</reference>
<dbReference type="GO" id="GO:0030041">
    <property type="term" value="P:actin filament polymerization"/>
    <property type="evidence" value="ECO:0007669"/>
    <property type="project" value="TreeGrafter"/>
</dbReference>
<dbReference type="Gene3D" id="1.25.40.10">
    <property type="entry name" value="Tetratricopeptide repeat domain"/>
    <property type="match status" value="1"/>
</dbReference>
<name>A0A7T8GWK1_CALRO</name>
<protein>
    <recommendedName>
        <fullName evidence="6">Tetratricopeptide repeat protein 17</fullName>
    </recommendedName>
</protein>
<feature type="chain" id="PRO_5030605288" description="Tetratricopeptide repeat protein 17" evidence="3">
    <location>
        <begin position="28"/>
        <end position="345"/>
    </location>
</feature>
<dbReference type="OrthoDB" id="10259630at2759"/>
<evidence type="ECO:0000256" key="1">
    <source>
        <dbReference type="PROSITE-ProRule" id="PRU00339"/>
    </source>
</evidence>
<dbReference type="PROSITE" id="PS50005">
    <property type="entry name" value="TPR"/>
    <property type="match status" value="3"/>
</dbReference>
<keyword evidence="5" id="KW-1185">Reference proteome</keyword>
<dbReference type="SMART" id="SM00028">
    <property type="entry name" value="TPR"/>
    <property type="match status" value="3"/>
</dbReference>
<dbReference type="InterPro" id="IPR011990">
    <property type="entry name" value="TPR-like_helical_dom_sf"/>
</dbReference>
<dbReference type="InterPro" id="IPR019734">
    <property type="entry name" value="TPR_rpt"/>
</dbReference>
<feature type="signal peptide" evidence="3">
    <location>
        <begin position="1"/>
        <end position="27"/>
    </location>
</feature>
<gene>
    <name evidence="4" type="ORF">FKW44_019883</name>
</gene>
<keyword evidence="2" id="KW-0472">Membrane</keyword>
<accession>A0A7T8GWK1</accession>
<evidence type="ECO:0000313" key="5">
    <source>
        <dbReference type="Proteomes" id="UP000595437"/>
    </source>
</evidence>
<keyword evidence="2" id="KW-0812">Transmembrane</keyword>
<keyword evidence="1" id="KW-0802">TPR repeat</keyword>
<dbReference type="Proteomes" id="UP000595437">
    <property type="component" value="Chromosome 14"/>
</dbReference>
<feature type="repeat" description="TPR" evidence="1">
    <location>
        <begin position="184"/>
        <end position="217"/>
    </location>
</feature>
<dbReference type="GO" id="GO:0015629">
    <property type="term" value="C:actin cytoskeleton"/>
    <property type="evidence" value="ECO:0007669"/>
    <property type="project" value="TreeGrafter"/>
</dbReference>
<dbReference type="EMBL" id="CP045903">
    <property type="protein sequence ID" value="QQP39107.1"/>
    <property type="molecule type" value="Genomic_DNA"/>
</dbReference>
<feature type="repeat" description="TPR" evidence="1">
    <location>
        <begin position="221"/>
        <end position="254"/>
    </location>
</feature>
<feature type="transmembrane region" description="Helical" evidence="2">
    <location>
        <begin position="274"/>
        <end position="293"/>
    </location>
</feature>
<evidence type="ECO:0000313" key="4">
    <source>
        <dbReference type="EMBL" id="QQP39107.1"/>
    </source>
</evidence>
<proteinExistence type="predicted"/>
<evidence type="ECO:0000256" key="3">
    <source>
        <dbReference type="SAM" id="SignalP"/>
    </source>
</evidence>
<feature type="repeat" description="TPR" evidence="1">
    <location>
        <begin position="150"/>
        <end position="183"/>
    </location>
</feature>
<keyword evidence="3" id="KW-0732">Signal</keyword>
<evidence type="ECO:0008006" key="6">
    <source>
        <dbReference type="Google" id="ProtNLM"/>
    </source>
</evidence>
<dbReference type="PANTHER" id="PTHR16091:SF3">
    <property type="entry name" value="TETRATRICOPEPTIDE REPEAT PROTEIN 17"/>
    <property type="match status" value="1"/>
</dbReference>
<dbReference type="InterPro" id="IPR052630">
    <property type="entry name" value="TTC17"/>
</dbReference>
<dbReference type="PROSITE" id="PS51257">
    <property type="entry name" value="PROKAR_LIPOPROTEIN"/>
    <property type="match status" value="1"/>
</dbReference>
<dbReference type="GO" id="GO:0005737">
    <property type="term" value="C:cytoplasm"/>
    <property type="evidence" value="ECO:0007669"/>
    <property type="project" value="TreeGrafter"/>
</dbReference>
<organism evidence="4 5">
    <name type="scientific">Caligus rogercresseyi</name>
    <name type="common">Sea louse</name>
    <dbReference type="NCBI Taxonomy" id="217165"/>
    <lineage>
        <taxon>Eukaryota</taxon>
        <taxon>Metazoa</taxon>
        <taxon>Ecdysozoa</taxon>
        <taxon>Arthropoda</taxon>
        <taxon>Crustacea</taxon>
        <taxon>Multicrustacea</taxon>
        <taxon>Hexanauplia</taxon>
        <taxon>Copepoda</taxon>
        <taxon>Siphonostomatoida</taxon>
        <taxon>Caligidae</taxon>
        <taxon>Caligus</taxon>
    </lineage>
</organism>
<dbReference type="Pfam" id="PF14559">
    <property type="entry name" value="TPR_19"/>
    <property type="match status" value="1"/>
</dbReference>
<sequence length="345" mass="38979">MESSLRFRSPVLLLLILLSCFLHPLPTKENQAFQTWRLTSGKIIPGMMMLSDELGEDRSMFEIISSTVQNDDGLWKKTCCDEGLPEEEVLDCGKPVNFTYYDHLNGIHNRQNHPHIPEPNGGKSSKSEHANIDGIERKLKKLKRERPKSVELYNLIGNFWRIKGDTQKSIECFRRALAVSPYNAEVLLNLARVFYNLQLLDDAIFLTRRSLEVQPPDSNAWVQHFQLGEILKAFRSYQEAALHFQHVLELKPGYGPALLALQDMESIPDSSVQFHTGLIILTLVLGVILWIFFSLDMSFEELTGISGAPVAGGPHYPIMGAAIDSRSYKSETKTTTDTAVEAKYI</sequence>
<dbReference type="AlphaFoldDB" id="A0A7T8GWK1"/>
<evidence type="ECO:0000256" key="2">
    <source>
        <dbReference type="SAM" id="Phobius"/>
    </source>
</evidence>
<dbReference type="SUPFAM" id="SSF48452">
    <property type="entry name" value="TPR-like"/>
    <property type="match status" value="1"/>
</dbReference>
<keyword evidence="2" id="KW-1133">Transmembrane helix</keyword>